<dbReference type="STRING" id="1294273.roselon_01855"/>
<protein>
    <submittedName>
        <fullName evidence="2">Uncharacterized protein</fullName>
    </submittedName>
</protein>
<organism evidence="2 3">
    <name type="scientific">Roseicyclus elongatus DSM 19469</name>
    <dbReference type="NCBI Taxonomy" id="1294273"/>
    <lineage>
        <taxon>Bacteria</taxon>
        <taxon>Pseudomonadati</taxon>
        <taxon>Pseudomonadota</taxon>
        <taxon>Alphaproteobacteria</taxon>
        <taxon>Rhodobacterales</taxon>
        <taxon>Roseobacteraceae</taxon>
        <taxon>Roseicyclus</taxon>
    </lineage>
</organism>
<proteinExistence type="predicted"/>
<dbReference type="HOGENOM" id="CLU_2331907_0_0_5"/>
<dbReference type="EMBL" id="CP004372">
    <property type="protein sequence ID" value="AHM04218.1"/>
    <property type="molecule type" value="Genomic_DNA"/>
</dbReference>
<reference evidence="2 3" key="1">
    <citation type="submission" date="2013-03" db="EMBL/GenBank/DDBJ databases">
        <authorList>
            <person name="Fiebig A."/>
            <person name="Goeker M."/>
            <person name="Klenk H.-P.P."/>
        </authorList>
    </citation>
    <scope>NUCLEOTIDE SEQUENCE [LARGE SCALE GENOMIC DNA]</scope>
    <source>
        <strain evidence="3">DSM 19469</strain>
    </source>
</reference>
<sequence>MHARRPRSVQKAAAFCTVHLPPVHRKRDHSASPPHGGSHTRISPPQQGVGPPVAQRRSHGAWRDGPKRPSLSASAHRHTPRQAMRFGVSARGWHLVIP</sequence>
<gene>
    <name evidence="2" type="ORF">roselon_01855</name>
</gene>
<feature type="region of interest" description="Disordered" evidence="1">
    <location>
        <begin position="19"/>
        <end position="85"/>
    </location>
</feature>
<evidence type="ECO:0000313" key="3">
    <source>
        <dbReference type="Proteomes" id="UP000019593"/>
    </source>
</evidence>
<keyword evidence="3" id="KW-1185">Reference proteome</keyword>
<dbReference type="Proteomes" id="UP000019593">
    <property type="component" value="Chromosome"/>
</dbReference>
<feature type="compositionally biased region" description="Low complexity" evidence="1">
    <location>
        <begin position="44"/>
        <end position="53"/>
    </location>
</feature>
<dbReference type="KEGG" id="red:roselon_01855"/>
<dbReference type="AlphaFoldDB" id="W8RSV3"/>
<evidence type="ECO:0000256" key="1">
    <source>
        <dbReference type="SAM" id="MobiDB-lite"/>
    </source>
</evidence>
<name>W8RSV3_9RHOB</name>
<evidence type="ECO:0000313" key="2">
    <source>
        <dbReference type="EMBL" id="AHM04218.1"/>
    </source>
</evidence>
<accession>W8RSV3</accession>